<sequence length="733" mass="82166">MSLTLVSLNNIQKDITKTLKQISSDKQVERETAYYKANIGKITSIKDFLANDRLYQYAMKSFGMEDMIYAKGFMRKVLESDLTDGNSFANKLADDRYRKFALAFNFNSATTAVQTSAQTEDVLGLYDQSIVREDDQVRDDTRYFQAMIGTFQTVDQMLTNERVRSYILKNFGYDADRYSYSHIRNILTSDLADPASYVNSLPTTTAAQSTEKQRALNLANAFTFNTDGTVKNGAAQTEAQTAALIENYVLTVPSHKTPSAAAVNRLYYDTKIRTVTSMTEITGDARMWEIVRTALGKDSTFLKATFENIVSSDLNDPQSYVNTAGSKKEEYAAIARLFNFDTSGNTTAGNAQTSTQENTLLNGYNTHYDDVDEETRNIMKTSYKNNIGTITTIDKLFSNSTLMIVSLAAFGISRDEYNLTELRQALTSDLSDPKSYVNTKGDPRLLKMAQDFNFDAKGNAAAPRMAQTESTIKEVASAYAIQKQRFLKSPELDTVKKKVEAETTYYKTEIAKLKTADELLKNRRLIDFNLVALGLDPAKISDDTLKKLFKSDLNDPKSFVNTQTDKRLKQLVSSFNFDAKGNLIQSAKGSVQDRGHMQKTLDGYLQNELEVRQGEENPGVRFALYFQRKAQTITSAYDILGDTALLEVFKTTFSMPDQFSSMKIEQQKAIVEKKLNLADLKDPEKVKKLIQRFTVMYDMKQDQAQGGALSVMSASGSISADTLFTLSQLRTGR</sequence>
<dbReference type="SUPFAM" id="SSF158837">
    <property type="entry name" value="AGR C 984p-like"/>
    <property type="match status" value="5"/>
</dbReference>
<dbReference type="InterPro" id="IPR023157">
    <property type="entry name" value="AGR-C-984p-like_sf"/>
</dbReference>
<dbReference type="EMBL" id="JACIEZ010000002">
    <property type="protein sequence ID" value="MBB4064379.1"/>
    <property type="molecule type" value="Genomic_DNA"/>
</dbReference>
<dbReference type="InterPro" id="IPR010626">
    <property type="entry name" value="DUF1217"/>
</dbReference>
<dbReference type="Proteomes" id="UP000528286">
    <property type="component" value="Unassembled WGS sequence"/>
</dbReference>
<dbReference type="AlphaFoldDB" id="A0A7W6J3Z1"/>
<dbReference type="Pfam" id="PF06748">
    <property type="entry name" value="DUF1217"/>
    <property type="match status" value="4"/>
</dbReference>
<keyword evidence="2" id="KW-1185">Reference proteome</keyword>
<evidence type="ECO:0000313" key="2">
    <source>
        <dbReference type="Proteomes" id="UP000528286"/>
    </source>
</evidence>
<gene>
    <name evidence="1" type="ORF">GGR23_001556</name>
</gene>
<organism evidence="1 2">
    <name type="scientific">Gellertiella hungarica</name>
    <dbReference type="NCBI Taxonomy" id="1572859"/>
    <lineage>
        <taxon>Bacteria</taxon>
        <taxon>Pseudomonadati</taxon>
        <taxon>Pseudomonadota</taxon>
        <taxon>Alphaproteobacteria</taxon>
        <taxon>Hyphomicrobiales</taxon>
        <taxon>Rhizobiaceae</taxon>
        <taxon>Gellertiella</taxon>
    </lineage>
</organism>
<comment type="caution">
    <text evidence="1">The sequence shown here is derived from an EMBL/GenBank/DDBJ whole genome shotgun (WGS) entry which is preliminary data.</text>
</comment>
<protein>
    <recommendedName>
        <fullName evidence="3">DUF1217 domain-containing protein</fullName>
    </recommendedName>
</protein>
<reference evidence="1 2" key="1">
    <citation type="submission" date="2020-08" db="EMBL/GenBank/DDBJ databases">
        <title>Genomic Encyclopedia of Type Strains, Phase IV (KMG-IV): sequencing the most valuable type-strain genomes for metagenomic binning, comparative biology and taxonomic classification.</title>
        <authorList>
            <person name="Goeker M."/>
        </authorList>
    </citation>
    <scope>NUCLEOTIDE SEQUENCE [LARGE SCALE GENOMIC DNA]</scope>
    <source>
        <strain evidence="1 2">DSM 29853</strain>
    </source>
</reference>
<name>A0A7W6J3Z1_9HYPH</name>
<dbReference type="RefSeq" id="WP_183365605.1">
    <property type="nucleotide sequence ID" value="NZ_JACIEZ010000002.1"/>
</dbReference>
<dbReference type="Gene3D" id="1.10.3700.10">
    <property type="entry name" value="AGR C 984p-like"/>
    <property type="match status" value="4"/>
</dbReference>
<evidence type="ECO:0000313" key="1">
    <source>
        <dbReference type="EMBL" id="MBB4064379.1"/>
    </source>
</evidence>
<accession>A0A7W6J3Z1</accession>
<proteinExistence type="predicted"/>
<evidence type="ECO:0008006" key="3">
    <source>
        <dbReference type="Google" id="ProtNLM"/>
    </source>
</evidence>